<dbReference type="Pfam" id="PF12801">
    <property type="entry name" value="Fer4_5"/>
    <property type="match status" value="3"/>
</dbReference>
<keyword evidence="7" id="KW-0472">Membrane</keyword>
<gene>
    <name evidence="9" type="ORF">ENW73_05590</name>
</gene>
<name>A0A7C6EGA4_UNCW3</name>
<keyword evidence="2" id="KW-0004">4Fe-4S</keyword>
<organism evidence="9">
    <name type="scientific">candidate division WOR-3 bacterium</name>
    <dbReference type="NCBI Taxonomy" id="2052148"/>
    <lineage>
        <taxon>Bacteria</taxon>
        <taxon>Bacteria division WOR-3</taxon>
    </lineage>
</organism>
<evidence type="ECO:0000256" key="5">
    <source>
        <dbReference type="ARBA" id="ARBA00023004"/>
    </source>
</evidence>
<keyword evidence="3" id="KW-0479">Metal-binding</keyword>
<dbReference type="PROSITE" id="PS00198">
    <property type="entry name" value="4FE4S_FER_1"/>
    <property type="match status" value="1"/>
</dbReference>
<reference evidence="9" key="1">
    <citation type="journal article" date="2020" name="mSystems">
        <title>Genome- and Community-Level Interaction Insights into Carbon Utilization and Element Cycling Functions of Hydrothermarchaeota in Hydrothermal Sediment.</title>
        <authorList>
            <person name="Zhou Z."/>
            <person name="Liu Y."/>
            <person name="Xu W."/>
            <person name="Pan J."/>
            <person name="Luo Z.H."/>
            <person name="Li M."/>
        </authorList>
    </citation>
    <scope>NUCLEOTIDE SEQUENCE [LARGE SCALE GENOMIC DNA]</scope>
    <source>
        <strain evidence="9">SpSt-876</strain>
    </source>
</reference>
<evidence type="ECO:0000259" key="8">
    <source>
        <dbReference type="PROSITE" id="PS51379"/>
    </source>
</evidence>
<feature type="transmembrane region" description="Helical" evidence="7">
    <location>
        <begin position="224"/>
        <end position="244"/>
    </location>
</feature>
<dbReference type="SUPFAM" id="SSF54862">
    <property type="entry name" value="4Fe-4S ferredoxins"/>
    <property type="match status" value="1"/>
</dbReference>
<dbReference type="GO" id="GO:0005886">
    <property type="term" value="C:plasma membrane"/>
    <property type="evidence" value="ECO:0007669"/>
    <property type="project" value="TreeGrafter"/>
</dbReference>
<feature type="domain" description="4Fe-4S ferredoxin-type" evidence="8">
    <location>
        <begin position="270"/>
        <end position="298"/>
    </location>
</feature>
<dbReference type="EMBL" id="DTLI01000138">
    <property type="protein sequence ID" value="HHS52323.1"/>
    <property type="molecule type" value="Genomic_DNA"/>
</dbReference>
<evidence type="ECO:0000256" key="2">
    <source>
        <dbReference type="ARBA" id="ARBA00022485"/>
    </source>
</evidence>
<dbReference type="InterPro" id="IPR051684">
    <property type="entry name" value="Electron_Trans/Redox"/>
</dbReference>
<feature type="transmembrane region" description="Helical" evidence="7">
    <location>
        <begin position="144"/>
        <end position="163"/>
    </location>
</feature>
<evidence type="ECO:0000256" key="4">
    <source>
        <dbReference type="ARBA" id="ARBA00022982"/>
    </source>
</evidence>
<feature type="transmembrane region" description="Helical" evidence="7">
    <location>
        <begin position="118"/>
        <end position="138"/>
    </location>
</feature>
<keyword evidence="1" id="KW-0813">Transport</keyword>
<dbReference type="GO" id="GO:0046872">
    <property type="term" value="F:metal ion binding"/>
    <property type="evidence" value="ECO:0007669"/>
    <property type="project" value="UniProtKB-KW"/>
</dbReference>
<evidence type="ECO:0000256" key="6">
    <source>
        <dbReference type="ARBA" id="ARBA00023014"/>
    </source>
</evidence>
<dbReference type="AlphaFoldDB" id="A0A7C6EGA4"/>
<dbReference type="GO" id="GO:0051539">
    <property type="term" value="F:4 iron, 4 sulfur cluster binding"/>
    <property type="evidence" value="ECO:0007669"/>
    <property type="project" value="UniProtKB-KW"/>
</dbReference>
<feature type="transmembrane region" description="Helical" evidence="7">
    <location>
        <begin position="69"/>
        <end position="97"/>
    </location>
</feature>
<dbReference type="PANTHER" id="PTHR30176">
    <property type="entry name" value="FERREDOXIN-TYPE PROTEIN NAPH"/>
    <property type="match status" value="1"/>
</dbReference>
<evidence type="ECO:0000256" key="3">
    <source>
        <dbReference type="ARBA" id="ARBA00022723"/>
    </source>
</evidence>
<evidence type="ECO:0000256" key="7">
    <source>
        <dbReference type="SAM" id="Phobius"/>
    </source>
</evidence>
<dbReference type="PROSITE" id="PS51379">
    <property type="entry name" value="4FE4S_FER_2"/>
    <property type="match status" value="1"/>
</dbReference>
<dbReference type="Gene3D" id="3.30.70.20">
    <property type="match status" value="1"/>
</dbReference>
<accession>A0A7C6EGA4</accession>
<dbReference type="InterPro" id="IPR017900">
    <property type="entry name" value="4Fe4S_Fe_S_CS"/>
</dbReference>
<keyword evidence="7" id="KW-1133">Transmembrane helix</keyword>
<keyword evidence="5" id="KW-0408">Iron</keyword>
<proteinExistence type="predicted"/>
<protein>
    <submittedName>
        <fullName evidence="9">4Fe-4S binding protein</fullName>
    </submittedName>
</protein>
<evidence type="ECO:0000256" key="1">
    <source>
        <dbReference type="ARBA" id="ARBA00022448"/>
    </source>
</evidence>
<dbReference type="PANTHER" id="PTHR30176:SF3">
    <property type="entry name" value="FERREDOXIN-TYPE PROTEIN NAPH"/>
    <property type="match status" value="1"/>
</dbReference>
<keyword evidence="7" id="KW-0812">Transmembrane</keyword>
<sequence>MKIKPYRIGQIISAVILNAYILAYIQNKVIYQGFLKHIPEPVLNCYGGPLSVFACPMGSLQQVIGVHRIPFYIIGFFVIIGIFVGRMACAWVCPFGLLQDLLYKINPPQVDKFDLPKFAPVLTMSLFVIGYFVAHFLFANFLLIGRILLVFGFVILGIVLDNLIKWRIKRFDITAIKYLVLIGVAVIFAYYTQEPWFCKLCPQGTLEAGIPLVLWDPVKQLRQLVGWLYYTKLSILSVTLLLSIPIKRPFCRVFCPIGAIYAPFNKFSLLHLRLKKEECKDCQICKKVCPMAIEVHQNPNQLDCIRCFECVWHCHPRSVEIKL</sequence>
<feature type="transmembrane region" description="Helical" evidence="7">
    <location>
        <begin position="7"/>
        <end position="25"/>
    </location>
</feature>
<evidence type="ECO:0000313" key="9">
    <source>
        <dbReference type="EMBL" id="HHS52323.1"/>
    </source>
</evidence>
<feature type="transmembrane region" description="Helical" evidence="7">
    <location>
        <begin position="175"/>
        <end position="192"/>
    </location>
</feature>
<dbReference type="InterPro" id="IPR017896">
    <property type="entry name" value="4Fe4S_Fe-S-bd"/>
</dbReference>
<keyword evidence="6" id="KW-0411">Iron-sulfur</keyword>
<comment type="caution">
    <text evidence="9">The sequence shown here is derived from an EMBL/GenBank/DDBJ whole genome shotgun (WGS) entry which is preliminary data.</text>
</comment>
<keyword evidence="4" id="KW-0249">Electron transport</keyword>